<protein>
    <submittedName>
        <fullName evidence="1">Uncharacterized protein</fullName>
    </submittedName>
</protein>
<dbReference type="AlphaFoldDB" id="A0A158HPY1"/>
<evidence type="ECO:0000313" key="1">
    <source>
        <dbReference type="EMBL" id="SAL46127.1"/>
    </source>
</evidence>
<gene>
    <name evidence="1" type="ORF">AWB64_04865</name>
</gene>
<dbReference type="RefSeq" id="WP_060857918.1">
    <property type="nucleotide sequence ID" value="NZ_FCOC02000019.1"/>
</dbReference>
<dbReference type="OrthoDB" id="2588235at2"/>
<proteinExistence type="predicted"/>
<accession>A0A158HPY1</accession>
<organism evidence="1 2">
    <name type="scientific">Caballeronia sordidicola</name>
    <name type="common">Burkholderia sordidicola</name>
    <dbReference type="NCBI Taxonomy" id="196367"/>
    <lineage>
        <taxon>Bacteria</taxon>
        <taxon>Pseudomonadati</taxon>
        <taxon>Pseudomonadota</taxon>
        <taxon>Betaproteobacteria</taxon>
        <taxon>Burkholderiales</taxon>
        <taxon>Burkholderiaceae</taxon>
        <taxon>Caballeronia</taxon>
    </lineage>
</organism>
<name>A0A158HPY1_CABSO</name>
<reference evidence="1 2" key="1">
    <citation type="submission" date="2016-01" db="EMBL/GenBank/DDBJ databases">
        <authorList>
            <person name="Oliw E.H."/>
        </authorList>
    </citation>
    <scope>NUCLEOTIDE SEQUENCE [LARGE SCALE GENOMIC DNA]</scope>
    <source>
        <strain evidence="1">LMG 22029</strain>
    </source>
</reference>
<sequence>MHTIALLRPDMFEVTIDHAQASIDALFPGWNALDRLGVVIDEPLGGLGASHLIQFFITAFYEARPRRRGELTVYPEIYAFHYGRPWGTHAAFDFWPARREVMVPGDPKELLDAINDRGITRLAVPDRAEALPEFRPKEVDHALDRIASGFAYHACGRVRDGDVTIRGMEKRTEVNPGRVLRPVYLDRPVVSDKSFKETDTAYIKWLKLRAADITPAQNAQALKRREAILCDGVASETYRRIDVMEALARMASGER</sequence>
<dbReference type="Proteomes" id="UP000054893">
    <property type="component" value="Unassembled WGS sequence"/>
</dbReference>
<evidence type="ECO:0000313" key="2">
    <source>
        <dbReference type="Proteomes" id="UP000054893"/>
    </source>
</evidence>
<dbReference type="EMBL" id="FCOC02000019">
    <property type="protein sequence ID" value="SAL46127.1"/>
    <property type="molecule type" value="Genomic_DNA"/>
</dbReference>